<keyword evidence="6" id="KW-0735">Signal-anchor</keyword>
<dbReference type="Gene3D" id="3.90.550.50">
    <property type="match status" value="1"/>
</dbReference>
<dbReference type="InterPro" id="IPR002659">
    <property type="entry name" value="Glyco_trans_31"/>
</dbReference>
<reference evidence="12" key="1">
    <citation type="submission" date="2024-04" db="EMBL/GenBank/DDBJ databases">
        <title>Salinicola lusitanus LLJ914,a marine bacterium isolated from the Okinawa Trough.</title>
        <authorList>
            <person name="Li J."/>
        </authorList>
    </citation>
    <scope>NUCLEOTIDE SEQUENCE [LARGE SCALE GENOMIC DNA]</scope>
</reference>
<comment type="similarity">
    <text evidence="2 10">Belongs to the glycosyltransferase 31 family.</text>
</comment>
<name>A0AAW0P9E2_9GOBI</name>
<dbReference type="PANTHER" id="PTHR11214">
    <property type="entry name" value="BETA-1,3-N-ACETYLGLUCOSAMINYLTRANSFERASE"/>
    <property type="match status" value="1"/>
</dbReference>
<accession>A0AAW0P9E2</accession>
<dbReference type="EMBL" id="JBBPFD010000006">
    <property type="protein sequence ID" value="KAK7921836.1"/>
    <property type="molecule type" value="Genomic_DNA"/>
</dbReference>
<dbReference type="Proteomes" id="UP001460270">
    <property type="component" value="Unassembled WGS sequence"/>
</dbReference>
<evidence type="ECO:0000256" key="9">
    <source>
        <dbReference type="ARBA" id="ARBA00023136"/>
    </source>
</evidence>
<evidence type="ECO:0000256" key="8">
    <source>
        <dbReference type="ARBA" id="ARBA00023034"/>
    </source>
</evidence>
<dbReference type="PANTHER" id="PTHR11214:SF115">
    <property type="entry name" value="HEXOSYLTRANSFERASE"/>
    <property type="match status" value="1"/>
</dbReference>
<dbReference type="Pfam" id="PF01762">
    <property type="entry name" value="Galactosyl_T"/>
    <property type="match status" value="1"/>
</dbReference>
<dbReference type="GO" id="GO:0000139">
    <property type="term" value="C:Golgi membrane"/>
    <property type="evidence" value="ECO:0007669"/>
    <property type="project" value="UniProtKB-SubCell"/>
</dbReference>
<evidence type="ECO:0000256" key="3">
    <source>
        <dbReference type="ARBA" id="ARBA00022676"/>
    </source>
</evidence>
<dbReference type="GO" id="GO:0008499">
    <property type="term" value="F:N-acetyl-beta-D-glucosaminide beta-(1,3)-galactosyltransferase activity"/>
    <property type="evidence" value="ECO:0007669"/>
    <property type="project" value="TreeGrafter"/>
</dbReference>
<keyword evidence="8 10" id="KW-0333">Golgi apparatus</keyword>
<keyword evidence="12" id="KW-1185">Reference proteome</keyword>
<evidence type="ECO:0000256" key="1">
    <source>
        <dbReference type="ARBA" id="ARBA00004323"/>
    </source>
</evidence>
<comment type="caution">
    <text evidence="11">The sequence shown here is derived from an EMBL/GenBank/DDBJ whole genome shotgun (WGS) entry which is preliminary data.</text>
</comment>
<keyword evidence="7" id="KW-1133">Transmembrane helix</keyword>
<evidence type="ECO:0000256" key="7">
    <source>
        <dbReference type="ARBA" id="ARBA00022989"/>
    </source>
</evidence>
<proteinExistence type="inferred from homology"/>
<organism evidence="11 12">
    <name type="scientific">Mugilogobius chulae</name>
    <name type="common">yellowstripe goby</name>
    <dbReference type="NCBI Taxonomy" id="88201"/>
    <lineage>
        <taxon>Eukaryota</taxon>
        <taxon>Metazoa</taxon>
        <taxon>Chordata</taxon>
        <taxon>Craniata</taxon>
        <taxon>Vertebrata</taxon>
        <taxon>Euteleostomi</taxon>
        <taxon>Actinopterygii</taxon>
        <taxon>Neopterygii</taxon>
        <taxon>Teleostei</taxon>
        <taxon>Neoteleostei</taxon>
        <taxon>Acanthomorphata</taxon>
        <taxon>Gobiaria</taxon>
        <taxon>Gobiiformes</taxon>
        <taxon>Gobioidei</taxon>
        <taxon>Gobiidae</taxon>
        <taxon>Gobionellinae</taxon>
        <taxon>Mugilogobius</taxon>
    </lineage>
</organism>
<dbReference type="EC" id="2.4.1.-" evidence="10"/>
<evidence type="ECO:0000256" key="2">
    <source>
        <dbReference type="ARBA" id="ARBA00008661"/>
    </source>
</evidence>
<comment type="subcellular location">
    <subcellularLocation>
        <location evidence="1 10">Golgi apparatus membrane</location>
        <topology evidence="1 10">Single-pass type II membrane protein</topology>
    </subcellularLocation>
</comment>
<keyword evidence="9" id="KW-0472">Membrane</keyword>
<dbReference type="AlphaFoldDB" id="A0AAW0P9E2"/>
<sequence>MLQWLRARCPNTSYAMKLDSDVFVNVPKLVRSLLSAPRSSFITGVIQRRAQIRVRGELLPAVRDGPGLRFSMDLPSRILKASLNVKPLYIEDVYVALCLRESGVEVSDPPGSAVFFSYSPFLMPHCFWTEVTVVLLENSELLLESWRTFEKQLQYC</sequence>
<keyword evidence="4" id="KW-0808">Transferase</keyword>
<protein>
    <recommendedName>
        <fullName evidence="10">Hexosyltransferase</fullName>
        <ecNumber evidence="10">2.4.1.-</ecNumber>
    </recommendedName>
</protein>
<gene>
    <name evidence="11" type="ORF">WMY93_008738</name>
</gene>
<evidence type="ECO:0000256" key="4">
    <source>
        <dbReference type="ARBA" id="ARBA00022679"/>
    </source>
</evidence>
<evidence type="ECO:0000256" key="6">
    <source>
        <dbReference type="ARBA" id="ARBA00022968"/>
    </source>
</evidence>
<keyword evidence="5" id="KW-0812">Transmembrane</keyword>
<evidence type="ECO:0000313" key="12">
    <source>
        <dbReference type="Proteomes" id="UP001460270"/>
    </source>
</evidence>
<keyword evidence="3 10" id="KW-0328">Glycosyltransferase</keyword>
<dbReference type="GO" id="GO:0006493">
    <property type="term" value="P:protein O-linked glycosylation"/>
    <property type="evidence" value="ECO:0007669"/>
    <property type="project" value="TreeGrafter"/>
</dbReference>
<evidence type="ECO:0000256" key="5">
    <source>
        <dbReference type="ARBA" id="ARBA00022692"/>
    </source>
</evidence>
<evidence type="ECO:0000313" key="11">
    <source>
        <dbReference type="EMBL" id="KAK7921836.1"/>
    </source>
</evidence>
<evidence type="ECO:0000256" key="10">
    <source>
        <dbReference type="RuleBase" id="RU363063"/>
    </source>
</evidence>